<dbReference type="Pfam" id="PF08352">
    <property type="entry name" value="oligo_HPY"/>
    <property type="match status" value="1"/>
</dbReference>
<dbReference type="SUPFAM" id="SSF52540">
    <property type="entry name" value="P-loop containing nucleoside triphosphate hydrolases"/>
    <property type="match status" value="1"/>
</dbReference>
<evidence type="ECO:0000256" key="3">
    <source>
        <dbReference type="ARBA" id="ARBA00022448"/>
    </source>
</evidence>
<dbReference type="PROSITE" id="PS50893">
    <property type="entry name" value="ABC_TRANSPORTER_2"/>
    <property type="match status" value="1"/>
</dbReference>
<keyword evidence="9" id="KW-0472">Membrane</keyword>
<dbReference type="GO" id="GO:0055085">
    <property type="term" value="P:transmembrane transport"/>
    <property type="evidence" value="ECO:0007669"/>
    <property type="project" value="UniProtKB-ARBA"/>
</dbReference>
<evidence type="ECO:0000313" key="11">
    <source>
        <dbReference type="EMBL" id="OWJ59016.1"/>
    </source>
</evidence>
<dbReference type="RefSeq" id="WP_088157035.1">
    <property type="nucleotide sequence ID" value="NZ_NHON01000126.1"/>
</dbReference>
<evidence type="ECO:0000259" key="10">
    <source>
        <dbReference type="PROSITE" id="PS50893"/>
    </source>
</evidence>
<gene>
    <name evidence="11" type="ORF">BWR60_32920</name>
</gene>
<evidence type="ECO:0000256" key="7">
    <source>
        <dbReference type="ARBA" id="ARBA00022840"/>
    </source>
</evidence>
<reference evidence="12" key="1">
    <citation type="submission" date="2017-05" db="EMBL/GenBank/DDBJ databases">
        <authorList>
            <person name="Macchi M."/>
            <person name="Festa S."/>
            <person name="Coppotelli B.M."/>
            <person name="Morelli I.S."/>
        </authorList>
    </citation>
    <scope>NUCLEOTIDE SEQUENCE [LARGE SCALE GENOMIC DNA]</scope>
    <source>
        <strain evidence="12">I</strain>
    </source>
</reference>
<dbReference type="InterPro" id="IPR027417">
    <property type="entry name" value="P-loop_NTPase"/>
</dbReference>
<evidence type="ECO:0000256" key="9">
    <source>
        <dbReference type="ARBA" id="ARBA00023136"/>
    </source>
</evidence>
<dbReference type="GO" id="GO:0005524">
    <property type="term" value="F:ATP binding"/>
    <property type="evidence" value="ECO:0007669"/>
    <property type="project" value="UniProtKB-KW"/>
</dbReference>
<dbReference type="SMART" id="SM00382">
    <property type="entry name" value="AAA"/>
    <property type="match status" value="1"/>
</dbReference>
<dbReference type="PANTHER" id="PTHR43297:SF14">
    <property type="entry name" value="ATPASE AAA-TYPE CORE DOMAIN-CONTAINING PROTEIN"/>
    <property type="match status" value="1"/>
</dbReference>
<dbReference type="NCBIfam" id="TIGR01727">
    <property type="entry name" value="oligo_HPY"/>
    <property type="match status" value="1"/>
</dbReference>
<dbReference type="Pfam" id="PF00005">
    <property type="entry name" value="ABC_tran"/>
    <property type="match status" value="1"/>
</dbReference>
<comment type="similarity">
    <text evidence="2">Belongs to the ABC transporter superfamily.</text>
</comment>
<dbReference type="Proteomes" id="UP000196655">
    <property type="component" value="Unassembled WGS sequence"/>
</dbReference>
<evidence type="ECO:0000256" key="1">
    <source>
        <dbReference type="ARBA" id="ARBA00004417"/>
    </source>
</evidence>
<evidence type="ECO:0000256" key="5">
    <source>
        <dbReference type="ARBA" id="ARBA00022519"/>
    </source>
</evidence>
<dbReference type="AlphaFoldDB" id="A0A211Z180"/>
<dbReference type="GO" id="GO:0015833">
    <property type="term" value="P:peptide transport"/>
    <property type="evidence" value="ECO:0007669"/>
    <property type="project" value="InterPro"/>
</dbReference>
<accession>A0A211Z180</accession>
<dbReference type="InterPro" id="IPR003439">
    <property type="entry name" value="ABC_transporter-like_ATP-bd"/>
</dbReference>
<sequence>MPPTPTTDPRRAATVADEPLLRVEDLRVQIGTDDGLISPVDGVSFEMEAGRTLCIVGESGSGKSMTGRALMNLMPERMRIAGGRIAFRTAAGPVVDIATLPPRGPAIRAIRGAEIGLVSQEPMAALSPVHTIGQQLSAVIRQHMGLSRKAARERALECLADVGIPKPAERLDSYPFEFSGGMRQRVCIALALSCGPRLIIADEPTTALDVTTQANILDLFKKLQAEHGLSILFITHDLGVVADVADQVAVMYLGRVVERGPVEDIFYQPQHPYTRALLRSVPTLSRQRVHRLAAIRGLVPSAFARPTGCPFHPRCDQAVAGLCDRHDPPETALGPGRGARCVLLEQPAALEARSVQHA</sequence>
<dbReference type="CDD" id="cd03257">
    <property type="entry name" value="ABC_NikE_OppD_transporters"/>
    <property type="match status" value="1"/>
</dbReference>
<proteinExistence type="inferred from homology"/>
<evidence type="ECO:0000256" key="4">
    <source>
        <dbReference type="ARBA" id="ARBA00022475"/>
    </source>
</evidence>
<evidence type="ECO:0000256" key="8">
    <source>
        <dbReference type="ARBA" id="ARBA00022967"/>
    </source>
</evidence>
<dbReference type="GO" id="GO:0005886">
    <property type="term" value="C:plasma membrane"/>
    <property type="evidence" value="ECO:0007669"/>
    <property type="project" value="UniProtKB-SubCell"/>
</dbReference>
<keyword evidence="12" id="KW-1185">Reference proteome</keyword>
<evidence type="ECO:0000256" key="6">
    <source>
        <dbReference type="ARBA" id="ARBA00022741"/>
    </source>
</evidence>
<keyword evidence="6" id="KW-0547">Nucleotide-binding</keyword>
<dbReference type="Gene3D" id="3.40.50.300">
    <property type="entry name" value="P-loop containing nucleotide triphosphate hydrolases"/>
    <property type="match status" value="1"/>
</dbReference>
<keyword evidence="7 11" id="KW-0067">ATP-binding</keyword>
<keyword evidence="4" id="KW-1003">Cell membrane</keyword>
<dbReference type="FunFam" id="3.40.50.300:FF:000016">
    <property type="entry name" value="Oligopeptide ABC transporter ATP-binding component"/>
    <property type="match status" value="1"/>
</dbReference>
<comment type="subcellular location">
    <subcellularLocation>
        <location evidence="1">Cell inner membrane</location>
        <topology evidence="1">Peripheral membrane protein</topology>
    </subcellularLocation>
</comment>
<feature type="domain" description="ABC transporter" evidence="10">
    <location>
        <begin position="21"/>
        <end position="278"/>
    </location>
</feature>
<keyword evidence="3" id="KW-0813">Transport</keyword>
<dbReference type="InterPro" id="IPR050388">
    <property type="entry name" value="ABC_Ni/Peptide_Import"/>
</dbReference>
<dbReference type="InterPro" id="IPR013563">
    <property type="entry name" value="Oligopep_ABC_C"/>
</dbReference>
<dbReference type="EMBL" id="NHON01000126">
    <property type="protein sequence ID" value="OWJ59016.1"/>
    <property type="molecule type" value="Genomic_DNA"/>
</dbReference>
<dbReference type="GO" id="GO:0016887">
    <property type="term" value="F:ATP hydrolysis activity"/>
    <property type="evidence" value="ECO:0007669"/>
    <property type="project" value="InterPro"/>
</dbReference>
<dbReference type="InterPro" id="IPR003593">
    <property type="entry name" value="AAA+_ATPase"/>
</dbReference>
<keyword evidence="5" id="KW-0997">Cell inner membrane</keyword>
<dbReference type="PROSITE" id="PS00211">
    <property type="entry name" value="ABC_TRANSPORTER_1"/>
    <property type="match status" value="1"/>
</dbReference>
<comment type="caution">
    <text evidence="11">The sequence shown here is derived from an EMBL/GenBank/DDBJ whole genome shotgun (WGS) entry which is preliminary data.</text>
</comment>
<dbReference type="PANTHER" id="PTHR43297">
    <property type="entry name" value="OLIGOPEPTIDE TRANSPORT ATP-BINDING PROTEIN APPD"/>
    <property type="match status" value="1"/>
</dbReference>
<protein>
    <submittedName>
        <fullName evidence="11">Dipeptide/oligopeptide/nickel ABC transporter ATP-binding protein</fullName>
    </submittedName>
</protein>
<evidence type="ECO:0000313" key="12">
    <source>
        <dbReference type="Proteomes" id="UP000196655"/>
    </source>
</evidence>
<name>A0A211Z180_9PROT</name>
<evidence type="ECO:0000256" key="2">
    <source>
        <dbReference type="ARBA" id="ARBA00005417"/>
    </source>
</evidence>
<organism evidence="11 12">
    <name type="scientific">Inquilinus limosus</name>
    <dbReference type="NCBI Taxonomy" id="171674"/>
    <lineage>
        <taxon>Bacteria</taxon>
        <taxon>Pseudomonadati</taxon>
        <taxon>Pseudomonadota</taxon>
        <taxon>Alphaproteobacteria</taxon>
        <taxon>Rhodospirillales</taxon>
        <taxon>Rhodospirillaceae</taxon>
        <taxon>Inquilinus</taxon>
    </lineage>
</organism>
<keyword evidence="8" id="KW-1278">Translocase</keyword>
<dbReference type="OrthoDB" id="37801at2"/>
<dbReference type="InterPro" id="IPR017871">
    <property type="entry name" value="ABC_transporter-like_CS"/>
</dbReference>